<keyword evidence="4" id="KW-1185">Reference proteome</keyword>
<comment type="caution">
    <text evidence="3">The sequence shown here is derived from an EMBL/GenBank/DDBJ whole genome shotgun (WGS) entry which is preliminary data.</text>
</comment>
<accession>A0ABU0EJW6</accession>
<keyword evidence="1" id="KW-1133">Transmembrane helix</keyword>
<sequence>MDAVAPNWYPDPQRDGMLRWWDGTRWTEHVQPGRMVGKPIVGQEATGGVGPVTWHGPNDPVTHAFPPITDERYAGSPLAQAVAQHVRGDRSGGDVQIPIEHQAAVEAAYQLRRRGGVVGAIAGVGEQLFVETMVARPDPDIAAPGWMVGPGTGSTAPGMQSEAGRAGYRVVGRSVRGALGAIVLWKLLVACGVGLLLFGIGLVLSIAVPVALPIGLLLMVAGPLAPALTLWSMSAEYRRGPW</sequence>
<gene>
    <name evidence="3" type="ORF">J2X26_003919</name>
</gene>
<evidence type="ECO:0000259" key="2">
    <source>
        <dbReference type="Pfam" id="PF10708"/>
    </source>
</evidence>
<keyword evidence="1" id="KW-0472">Membrane</keyword>
<dbReference type="InterPro" id="IPR018929">
    <property type="entry name" value="DUF2510"/>
</dbReference>
<dbReference type="Pfam" id="PF10708">
    <property type="entry name" value="DUF2510"/>
    <property type="match status" value="1"/>
</dbReference>
<evidence type="ECO:0000313" key="4">
    <source>
        <dbReference type="Proteomes" id="UP001239626"/>
    </source>
</evidence>
<reference evidence="3 4" key="1">
    <citation type="submission" date="2023-07" db="EMBL/GenBank/DDBJ databases">
        <title>Sorghum-associated microbial communities from plants grown in Nebraska, USA.</title>
        <authorList>
            <person name="Schachtman D."/>
        </authorList>
    </citation>
    <scope>NUCLEOTIDE SEQUENCE [LARGE SCALE GENOMIC DNA]</scope>
    <source>
        <strain evidence="3 4">BE332</strain>
    </source>
</reference>
<feature type="transmembrane region" description="Helical" evidence="1">
    <location>
        <begin position="210"/>
        <end position="231"/>
    </location>
</feature>
<dbReference type="EMBL" id="JAUSVB010000006">
    <property type="protein sequence ID" value="MDQ0375581.1"/>
    <property type="molecule type" value="Genomic_DNA"/>
</dbReference>
<evidence type="ECO:0000313" key="3">
    <source>
        <dbReference type="EMBL" id="MDQ0375581.1"/>
    </source>
</evidence>
<keyword evidence="1" id="KW-0812">Transmembrane</keyword>
<name>A0ABU0EJW6_9CELL</name>
<feature type="transmembrane region" description="Helical" evidence="1">
    <location>
        <begin position="183"/>
        <end position="204"/>
    </location>
</feature>
<proteinExistence type="predicted"/>
<organism evidence="3 4">
    <name type="scientific">Cellulomonas humilata</name>
    <dbReference type="NCBI Taxonomy" id="144055"/>
    <lineage>
        <taxon>Bacteria</taxon>
        <taxon>Bacillati</taxon>
        <taxon>Actinomycetota</taxon>
        <taxon>Actinomycetes</taxon>
        <taxon>Micrococcales</taxon>
        <taxon>Cellulomonadaceae</taxon>
        <taxon>Cellulomonas</taxon>
    </lineage>
</organism>
<evidence type="ECO:0000256" key="1">
    <source>
        <dbReference type="SAM" id="Phobius"/>
    </source>
</evidence>
<protein>
    <recommendedName>
        <fullName evidence="2">DUF2510 domain-containing protein</fullName>
    </recommendedName>
</protein>
<feature type="domain" description="DUF2510" evidence="2">
    <location>
        <begin position="6"/>
        <end position="33"/>
    </location>
</feature>
<dbReference type="Proteomes" id="UP001239626">
    <property type="component" value="Unassembled WGS sequence"/>
</dbReference>
<dbReference type="RefSeq" id="WP_307494381.1">
    <property type="nucleotide sequence ID" value="NZ_JAUSVB010000006.1"/>
</dbReference>